<feature type="region of interest" description="Disordered" evidence="1">
    <location>
        <begin position="320"/>
        <end position="397"/>
    </location>
</feature>
<sequence length="397" mass="42926">MATRFVSPEIHDQAQDGPATSEGASGYRPGHPGSHPSAEHQKHQYHTHTSESGRSRIRSGPSQQLPDTQPSGLSSHKSRQSMDARPSALASSPPEPSEHVPVMPQVPASYAPQAPPNQPSAFAQPGPHQPLRGIFSPNAIPGHQSTNHMYPNPPTNVFPALLQGLISCIDQDTVRNYLTVAAVHHKDIRDMVEREYERIVEEHEARKKEDAGILSFAQERIRVQKTLNQEYDNLPNPKKWEILNQTLDTINRNIMAIPPLVRPGSNLKTKFNAFLNLIWIGSAIADGEGMLPGAIRAQMVNGSELVKALDHVHAMMTALQSTSQLSNSTAPATLGDGIMRTDEQSSGTPSLNDPESLGGQSSLKAHPEARDVPSGSTVDPRPLQAGPQQPAPYSGSA</sequence>
<dbReference type="AlphaFoldDB" id="A0A9P8FCU0"/>
<gene>
    <name evidence="2" type="ORF">KCU98_g15019</name>
</gene>
<organism evidence="2 3">
    <name type="scientific">Aureobasidium melanogenum</name>
    <name type="common">Aureobasidium pullulans var. melanogenum</name>
    <dbReference type="NCBI Taxonomy" id="46634"/>
    <lineage>
        <taxon>Eukaryota</taxon>
        <taxon>Fungi</taxon>
        <taxon>Dikarya</taxon>
        <taxon>Ascomycota</taxon>
        <taxon>Pezizomycotina</taxon>
        <taxon>Dothideomycetes</taxon>
        <taxon>Dothideomycetidae</taxon>
        <taxon>Dothideales</taxon>
        <taxon>Saccotheciaceae</taxon>
        <taxon>Aureobasidium</taxon>
    </lineage>
</organism>
<protein>
    <submittedName>
        <fullName evidence="2">Uncharacterized protein</fullName>
    </submittedName>
</protein>
<accession>A0A9P8FCU0</accession>
<evidence type="ECO:0000313" key="2">
    <source>
        <dbReference type="EMBL" id="KAG9969568.1"/>
    </source>
</evidence>
<name>A0A9P8FCU0_AURME</name>
<evidence type="ECO:0000256" key="1">
    <source>
        <dbReference type="SAM" id="MobiDB-lite"/>
    </source>
</evidence>
<feature type="compositionally biased region" description="Basic and acidic residues" evidence="1">
    <location>
        <begin position="37"/>
        <end position="54"/>
    </location>
</feature>
<evidence type="ECO:0000313" key="3">
    <source>
        <dbReference type="Proteomes" id="UP000729357"/>
    </source>
</evidence>
<feature type="compositionally biased region" description="Polar residues" evidence="1">
    <location>
        <begin position="320"/>
        <end position="331"/>
    </location>
</feature>
<comment type="caution">
    <text evidence="2">The sequence shown here is derived from an EMBL/GenBank/DDBJ whole genome shotgun (WGS) entry which is preliminary data.</text>
</comment>
<reference evidence="2" key="1">
    <citation type="journal article" date="2021" name="J Fungi (Basel)">
        <title>Virulence traits and population genomics of the black yeast Aureobasidium melanogenum.</title>
        <authorList>
            <person name="Cernosa A."/>
            <person name="Sun X."/>
            <person name="Gostincar C."/>
            <person name="Fang C."/>
            <person name="Gunde-Cimerman N."/>
            <person name="Song Z."/>
        </authorList>
    </citation>
    <scope>NUCLEOTIDE SEQUENCE</scope>
    <source>
        <strain evidence="2">EXF-9298</strain>
    </source>
</reference>
<keyword evidence="3" id="KW-1185">Reference proteome</keyword>
<feature type="region of interest" description="Disordered" evidence="1">
    <location>
        <begin position="1"/>
        <end position="147"/>
    </location>
</feature>
<dbReference type="Proteomes" id="UP000729357">
    <property type="component" value="Unassembled WGS sequence"/>
</dbReference>
<feature type="compositionally biased region" description="Polar residues" evidence="1">
    <location>
        <begin position="60"/>
        <end position="75"/>
    </location>
</feature>
<feature type="compositionally biased region" description="Polar residues" evidence="1">
    <location>
        <begin position="344"/>
        <end position="363"/>
    </location>
</feature>
<dbReference type="EMBL" id="JAHFXS010003098">
    <property type="protein sequence ID" value="KAG9969568.1"/>
    <property type="molecule type" value="Genomic_DNA"/>
</dbReference>
<reference evidence="2" key="2">
    <citation type="submission" date="2021-08" db="EMBL/GenBank/DDBJ databases">
        <authorList>
            <person name="Gostincar C."/>
            <person name="Sun X."/>
            <person name="Song Z."/>
            <person name="Gunde-Cimerman N."/>
        </authorList>
    </citation>
    <scope>NUCLEOTIDE SEQUENCE</scope>
    <source>
        <strain evidence="2">EXF-9298</strain>
    </source>
</reference>
<proteinExistence type="predicted"/>
<feature type="non-terminal residue" evidence="2">
    <location>
        <position position="1"/>
    </location>
</feature>